<accession>A0A0R1IXS6</accession>
<dbReference type="STRING" id="1423811.FC72_GL001264"/>
<dbReference type="InterPro" id="IPR001647">
    <property type="entry name" value="HTH_TetR"/>
</dbReference>
<evidence type="ECO:0000313" key="5">
    <source>
        <dbReference type="Proteomes" id="UP000050929"/>
    </source>
</evidence>
<dbReference type="InterPro" id="IPR009057">
    <property type="entry name" value="Homeodomain-like_sf"/>
</dbReference>
<dbReference type="EMBL" id="AZDG01000026">
    <property type="protein sequence ID" value="KRK63660.1"/>
    <property type="molecule type" value="Genomic_DNA"/>
</dbReference>
<name>A0A0R1IXS6_9LACO</name>
<dbReference type="PROSITE" id="PS50977">
    <property type="entry name" value="HTH_TETR_2"/>
    <property type="match status" value="1"/>
</dbReference>
<comment type="caution">
    <text evidence="4">The sequence shown here is derived from an EMBL/GenBank/DDBJ whole genome shotgun (WGS) entry which is preliminary data.</text>
</comment>
<feature type="domain" description="HTH tetR-type" evidence="3">
    <location>
        <begin position="4"/>
        <end position="64"/>
    </location>
</feature>
<protein>
    <recommendedName>
        <fullName evidence="3">HTH tetR-type domain-containing protein</fullName>
    </recommendedName>
</protein>
<evidence type="ECO:0000256" key="2">
    <source>
        <dbReference type="PROSITE-ProRule" id="PRU00335"/>
    </source>
</evidence>
<evidence type="ECO:0000313" key="4">
    <source>
        <dbReference type="EMBL" id="KRK63660.1"/>
    </source>
</evidence>
<dbReference type="Pfam" id="PF00440">
    <property type="entry name" value="TetR_N"/>
    <property type="match status" value="1"/>
</dbReference>
<proteinExistence type="predicted"/>
<evidence type="ECO:0000259" key="3">
    <source>
        <dbReference type="PROSITE" id="PS50977"/>
    </source>
</evidence>
<dbReference type="SUPFAM" id="SSF46689">
    <property type="entry name" value="Homeodomain-like"/>
    <property type="match status" value="1"/>
</dbReference>
<dbReference type="GO" id="GO:0003677">
    <property type="term" value="F:DNA binding"/>
    <property type="evidence" value="ECO:0007669"/>
    <property type="project" value="UniProtKB-UniRule"/>
</dbReference>
<keyword evidence="5" id="KW-1185">Reference proteome</keyword>
<dbReference type="Proteomes" id="UP000050929">
    <property type="component" value="Unassembled WGS sequence"/>
</dbReference>
<organism evidence="4 5">
    <name type="scientific">Companilactobacillus tucceti DSM 20183</name>
    <dbReference type="NCBI Taxonomy" id="1423811"/>
    <lineage>
        <taxon>Bacteria</taxon>
        <taxon>Bacillati</taxon>
        <taxon>Bacillota</taxon>
        <taxon>Bacilli</taxon>
        <taxon>Lactobacillales</taxon>
        <taxon>Lactobacillaceae</taxon>
        <taxon>Companilactobacillus</taxon>
    </lineage>
</organism>
<dbReference type="Gene3D" id="1.10.357.10">
    <property type="entry name" value="Tetracycline Repressor, domain 2"/>
    <property type="match status" value="1"/>
</dbReference>
<dbReference type="AlphaFoldDB" id="A0A0R1IXS6"/>
<reference evidence="4 5" key="1">
    <citation type="journal article" date="2015" name="Genome Announc.">
        <title>Expanding the biotechnology potential of lactobacilli through comparative genomics of 213 strains and associated genera.</title>
        <authorList>
            <person name="Sun Z."/>
            <person name="Harris H.M."/>
            <person name="McCann A."/>
            <person name="Guo C."/>
            <person name="Argimon S."/>
            <person name="Zhang W."/>
            <person name="Yang X."/>
            <person name="Jeffery I.B."/>
            <person name="Cooney J.C."/>
            <person name="Kagawa T.F."/>
            <person name="Liu W."/>
            <person name="Song Y."/>
            <person name="Salvetti E."/>
            <person name="Wrobel A."/>
            <person name="Rasinkangas P."/>
            <person name="Parkhill J."/>
            <person name="Rea M.C."/>
            <person name="O'Sullivan O."/>
            <person name="Ritari J."/>
            <person name="Douillard F.P."/>
            <person name="Paul Ross R."/>
            <person name="Yang R."/>
            <person name="Briner A.E."/>
            <person name="Felis G.E."/>
            <person name="de Vos W.M."/>
            <person name="Barrangou R."/>
            <person name="Klaenhammer T.R."/>
            <person name="Caufield P.W."/>
            <person name="Cui Y."/>
            <person name="Zhang H."/>
            <person name="O'Toole P.W."/>
        </authorList>
    </citation>
    <scope>NUCLEOTIDE SEQUENCE [LARGE SCALE GENOMIC DNA]</scope>
    <source>
        <strain evidence="4 5">DSM 20183</strain>
    </source>
</reference>
<gene>
    <name evidence="4" type="ORF">FC72_GL001264</name>
</gene>
<dbReference type="RefSeq" id="WP_057767281.1">
    <property type="nucleotide sequence ID" value="NZ_AZDG01000026.1"/>
</dbReference>
<dbReference type="PATRIC" id="fig|1423811.3.peg.1288"/>
<dbReference type="OrthoDB" id="9789566at2"/>
<sequence>MKTDTKLKNIFENACTLFINSGYNETKMKDIAQLSNISVGSLYDLFDSKRALIDFIFLANLDKNYLTSSHDFPLHEVPTNHLIKMTESTYETYTERLNANLLSTNDSYSMESLILDLFDIFKIYGRYFLILEKNPTIDHNLLNLYEKYRKTLYKNIAIYLNKKSTFRKTENSTYDSMLIVDLVFWWSTHKKYDSFENSKNKYNMDIMSKTIIEALTKGYEI</sequence>
<keyword evidence="1 2" id="KW-0238">DNA-binding</keyword>
<evidence type="ECO:0000256" key="1">
    <source>
        <dbReference type="ARBA" id="ARBA00023125"/>
    </source>
</evidence>
<feature type="DNA-binding region" description="H-T-H motif" evidence="2">
    <location>
        <begin position="27"/>
        <end position="46"/>
    </location>
</feature>